<dbReference type="Proteomes" id="UP000078084">
    <property type="component" value="Unassembled WGS sequence"/>
</dbReference>
<dbReference type="RefSeq" id="WP_068375415.1">
    <property type="nucleotide sequence ID" value="NZ_CP033936.1"/>
</dbReference>
<comment type="similarity">
    <text evidence="1">Belongs to the 'GDXG' lipolytic enzyme family.</text>
</comment>
<name>A0A171KN78_9BURK</name>
<evidence type="ECO:0000256" key="1">
    <source>
        <dbReference type="ARBA" id="ARBA00010515"/>
    </source>
</evidence>
<dbReference type="PANTHER" id="PTHR23025">
    <property type="entry name" value="TRIACYLGLYCEROL LIPASE"/>
    <property type="match status" value="1"/>
</dbReference>
<evidence type="ECO:0000259" key="3">
    <source>
        <dbReference type="Pfam" id="PF07859"/>
    </source>
</evidence>
<dbReference type="PROSITE" id="PS01173">
    <property type="entry name" value="LIPASE_GDXG_HIS"/>
    <property type="match status" value="1"/>
</dbReference>
<feature type="domain" description="Alpha/beta hydrolase fold-3" evidence="3">
    <location>
        <begin position="97"/>
        <end position="303"/>
    </location>
</feature>
<dbReference type="STRING" id="206506.AAV32_17125"/>
<dbReference type="InterPro" id="IPR029058">
    <property type="entry name" value="AB_hydrolase_fold"/>
</dbReference>
<dbReference type="PANTHER" id="PTHR23025:SF3">
    <property type="entry name" value="HORMONE-SENSITIVE LIPASE"/>
    <property type="match status" value="1"/>
</dbReference>
<protein>
    <recommendedName>
        <fullName evidence="3">Alpha/beta hydrolase fold-3 domain-containing protein</fullName>
    </recommendedName>
</protein>
<dbReference type="EMBL" id="LBNE01000017">
    <property type="protein sequence ID" value="KKO70345.1"/>
    <property type="molecule type" value="Genomic_DNA"/>
</dbReference>
<organism evidence="4 5">
    <name type="scientific">Kerstersia gyiorum</name>
    <dbReference type="NCBI Taxonomy" id="206506"/>
    <lineage>
        <taxon>Bacteria</taxon>
        <taxon>Pseudomonadati</taxon>
        <taxon>Pseudomonadota</taxon>
        <taxon>Betaproteobacteria</taxon>
        <taxon>Burkholderiales</taxon>
        <taxon>Alcaligenaceae</taxon>
        <taxon>Kerstersia</taxon>
    </lineage>
</organism>
<dbReference type="AlphaFoldDB" id="A0A171KN78"/>
<dbReference type="InterPro" id="IPR002168">
    <property type="entry name" value="Lipase_GDXG_HIS_AS"/>
</dbReference>
<evidence type="ECO:0000256" key="2">
    <source>
        <dbReference type="ARBA" id="ARBA00022801"/>
    </source>
</evidence>
<evidence type="ECO:0000313" key="5">
    <source>
        <dbReference type="Proteomes" id="UP000078084"/>
    </source>
</evidence>
<accession>A0A171KN78</accession>
<comment type="caution">
    <text evidence="4">The sequence shown here is derived from an EMBL/GenBank/DDBJ whole genome shotgun (WGS) entry which is preliminary data.</text>
</comment>
<dbReference type="PATRIC" id="fig|206506.3.peg.3644"/>
<dbReference type="InterPro" id="IPR013094">
    <property type="entry name" value="AB_hydrolase_3"/>
</dbReference>
<dbReference type="Gene3D" id="3.40.50.1820">
    <property type="entry name" value="alpha/beta hydrolase"/>
    <property type="match status" value="1"/>
</dbReference>
<dbReference type="GO" id="GO:0005829">
    <property type="term" value="C:cytosol"/>
    <property type="evidence" value="ECO:0007669"/>
    <property type="project" value="TreeGrafter"/>
</dbReference>
<keyword evidence="2" id="KW-0378">Hydrolase</keyword>
<evidence type="ECO:0000313" key="4">
    <source>
        <dbReference type="EMBL" id="KKO70345.1"/>
    </source>
</evidence>
<dbReference type="GO" id="GO:0019433">
    <property type="term" value="P:triglyceride catabolic process"/>
    <property type="evidence" value="ECO:0007669"/>
    <property type="project" value="TreeGrafter"/>
</dbReference>
<proteinExistence type="inferred from homology"/>
<dbReference type="OrthoDB" id="9794445at2"/>
<dbReference type="Pfam" id="PF07859">
    <property type="entry name" value="Abhydrolase_3"/>
    <property type="match status" value="1"/>
</dbReference>
<keyword evidence="5" id="KW-1185">Reference proteome</keyword>
<sequence>MSRNDRDINDVYPGHFAPVDPQIATFLSRTAEVAAQYPRRDRVSLAEGRRIGERVKAQWVAGGPEMARTVERDVPTRHGPVRIRVHYPAQRRLPGALMYIHGGGFVVFSLDTHDRVMREYAQRAGIVVVGVDYSLAPEARFPQPLEECTDVMRWLREHADDLDVDAAGLFIGGDSAGGNLSLGTCVALRDAGEPLPRGMLLNYGGFSTRMYRDSMVRYGGGEYGLSLHMMAWFYRAYLGRPEDFEDPRMCLVKARLDGLPPALLVIAECDPLYDDSIEMAECLEQAGVEVDARVYPGTVHSFLEAVEIADVAVRALDESCDWMRRHAEA</sequence>
<dbReference type="SUPFAM" id="SSF53474">
    <property type="entry name" value="alpha/beta-Hydrolases"/>
    <property type="match status" value="1"/>
</dbReference>
<gene>
    <name evidence="4" type="ORF">AAV32_17125</name>
</gene>
<dbReference type="GO" id="GO:0004771">
    <property type="term" value="F:sterol ester esterase activity"/>
    <property type="evidence" value="ECO:0007669"/>
    <property type="project" value="TreeGrafter"/>
</dbReference>
<dbReference type="GO" id="GO:0004806">
    <property type="term" value="F:triacylglycerol lipase activity"/>
    <property type="evidence" value="ECO:0007669"/>
    <property type="project" value="TreeGrafter"/>
</dbReference>
<reference evidence="4 5" key="1">
    <citation type="submission" date="2015-04" db="EMBL/GenBank/DDBJ databases">
        <title>Genome sequence of Kerstersia gyiorum CG1.</title>
        <authorList>
            <person name="Greninger A.L."/>
            <person name="Kozyreva V."/>
            <person name="Chaturvedi V."/>
        </authorList>
    </citation>
    <scope>NUCLEOTIDE SEQUENCE [LARGE SCALE GENOMIC DNA]</scope>
    <source>
        <strain evidence="4 5">CG1</strain>
    </source>
</reference>